<dbReference type="EMBL" id="GU723591">
    <property type="protein sequence ID" value="ADE10036.1"/>
    <property type="molecule type" value="mRNA"/>
</dbReference>
<organism evidence="2">
    <name type="scientific">Tremella fuciformis</name>
    <dbReference type="NCBI Taxonomy" id="64657"/>
    <lineage>
        <taxon>Eukaryota</taxon>
        <taxon>Fungi</taxon>
        <taxon>Dikarya</taxon>
        <taxon>Basidiomycota</taxon>
        <taxon>Agaricomycotina</taxon>
        <taxon>Tremellomycetes</taxon>
        <taxon>Tremellales</taxon>
        <taxon>Tremellaceae</taxon>
        <taxon>Tremella</taxon>
    </lineage>
</organism>
<sequence>MPLIVIQWILAYFYMVETKGYTLEEIAMVFDGSSTADLIPSLESGVTHYNTKGNEREEEGTK</sequence>
<feature type="chain" id="PRO_5003073988" evidence="1">
    <location>
        <begin position="19"/>
        <end position="62"/>
    </location>
</feature>
<dbReference type="Gene3D" id="1.20.1250.20">
    <property type="entry name" value="MFS general substrate transporter like domains"/>
    <property type="match status" value="1"/>
</dbReference>
<keyword evidence="1" id="KW-0732">Signal</keyword>
<feature type="signal peptide" evidence="1">
    <location>
        <begin position="1"/>
        <end position="18"/>
    </location>
</feature>
<proteinExistence type="evidence at transcript level"/>
<evidence type="ECO:0000313" key="2">
    <source>
        <dbReference type="EMBL" id="ADE10036.1"/>
    </source>
</evidence>
<dbReference type="AlphaFoldDB" id="D5KXZ1"/>
<dbReference type="InterPro" id="IPR036259">
    <property type="entry name" value="MFS_trans_sf"/>
</dbReference>
<evidence type="ECO:0000256" key="1">
    <source>
        <dbReference type="SAM" id="SignalP"/>
    </source>
</evidence>
<accession>D5KXZ1</accession>
<name>D5KXZ1_9TREE</name>
<protein>
    <submittedName>
        <fullName evidence="2">Uncharacterized protein</fullName>
    </submittedName>
</protein>
<reference evidence="2" key="1">
    <citation type="submission" date="2010-02" db="EMBL/GenBank/DDBJ databases">
        <authorList>
            <person name="Xie B."/>
            <person name="Huang X."/>
            <person name="Deng Y."/>
        </authorList>
    </citation>
    <scope>NUCLEOTIDE SEQUENCE</scope>
</reference>